<dbReference type="EMBL" id="JACBXS010000043">
    <property type="protein sequence ID" value="NYS26388.1"/>
    <property type="molecule type" value="Genomic_DNA"/>
</dbReference>
<reference evidence="2 3" key="1">
    <citation type="journal article" date="2000" name="Arch. Microbiol.">
        <title>Rhodobaca bogoriensis gen. nov. and sp. nov., an alkaliphilic purple nonsulfur bacterium from African Rift Valley soda lakes.</title>
        <authorList>
            <person name="Milford A.D."/>
            <person name="Achenbach L.A."/>
            <person name="Jung D.O."/>
            <person name="Madigan M.T."/>
        </authorList>
    </citation>
    <scope>NUCLEOTIDE SEQUENCE [LARGE SCALE GENOMIC DNA]</scope>
    <source>
        <strain evidence="2 3">2376</strain>
    </source>
</reference>
<dbReference type="InterPro" id="IPR022765">
    <property type="entry name" value="Dna2/Cas4_DUF83"/>
</dbReference>
<evidence type="ECO:0000313" key="3">
    <source>
        <dbReference type="Proteomes" id="UP000529417"/>
    </source>
</evidence>
<organism evidence="2 3">
    <name type="scientific">Rhabdonatronobacter sediminivivens</name>
    <dbReference type="NCBI Taxonomy" id="2743469"/>
    <lineage>
        <taxon>Bacteria</taxon>
        <taxon>Pseudomonadati</taxon>
        <taxon>Pseudomonadota</taxon>
        <taxon>Alphaproteobacteria</taxon>
        <taxon>Rhodobacterales</taxon>
        <taxon>Paracoccaceae</taxon>
        <taxon>Rhabdonatronobacter</taxon>
    </lineage>
</organism>
<evidence type="ECO:0000313" key="2">
    <source>
        <dbReference type="EMBL" id="NYS26388.1"/>
    </source>
</evidence>
<dbReference type="Proteomes" id="UP000529417">
    <property type="component" value="Unassembled WGS sequence"/>
</dbReference>
<dbReference type="Gene3D" id="3.90.320.10">
    <property type="match status" value="1"/>
</dbReference>
<dbReference type="Pfam" id="PF01930">
    <property type="entry name" value="Cas_Cas4"/>
    <property type="match status" value="1"/>
</dbReference>
<dbReference type="AlphaFoldDB" id="A0A7Z0I1W0"/>
<proteinExistence type="predicted"/>
<gene>
    <name evidence="2" type="ORF">HUK65_15485</name>
</gene>
<accession>A0A7Z0I1W0</accession>
<feature type="domain" description="DUF83" evidence="1">
    <location>
        <begin position="30"/>
        <end position="185"/>
    </location>
</feature>
<keyword evidence="3" id="KW-1185">Reference proteome</keyword>
<evidence type="ECO:0000259" key="1">
    <source>
        <dbReference type="Pfam" id="PF01930"/>
    </source>
</evidence>
<dbReference type="RefSeq" id="WP_179907184.1">
    <property type="nucleotide sequence ID" value="NZ_JACBXS010000043.1"/>
</dbReference>
<dbReference type="InterPro" id="IPR011604">
    <property type="entry name" value="PDDEXK-like_dom_sf"/>
</dbReference>
<sequence>MAQPSSSDLGAWRESVMRFRDLVQEGDLHGLLFQHLDLCTRRAWLHLHRIDYAHLEERMRKGSVGHDLHKARDRSVEGLMGLAPDRINWEKAEVIEVKGSVGARSAVSSQTRFYALLLMAATGRKWTAANEITGGRKHLPVLIDRADIDAMNDMAERLVTLAGEPVAPPAGRKPICGSCSYRMLCGY</sequence>
<protein>
    <submittedName>
        <fullName evidence="2">Dna2/Cas4 domain-containing protein</fullName>
    </submittedName>
</protein>
<name>A0A7Z0I1W0_9RHOB</name>
<comment type="caution">
    <text evidence="2">The sequence shown here is derived from an EMBL/GenBank/DDBJ whole genome shotgun (WGS) entry which is preliminary data.</text>
</comment>